<feature type="domain" description="N-acetyltransferase" evidence="2">
    <location>
        <begin position="43"/>
        <end position="180"/>
    </location>
</feature>
<dbReference type="SUPFAM" id="SSF55729">
    <property type="entry name" value="Acyl-CoA N-acyltransferases (Nat)"/>
    <property type="match status" value="1"/>
</dbReference>
<dbReference type="Gene3D" id="3.40.630.30">
    <property type="match status" value="1"/>
</dbReference>
<dbReference type="Pfam" id="PF00583">
    <property type="entry name" value="Acetyltransf_1"/>
    <property type="match status" value="1"/>
</dbReference>
<reference evidence="3" key="2">
    <citation type="submission" date="2020-09" db="EMBL/GenBank/DDBJ databases">
        <authorList>
            <person name="Sun Q."/>
            <person name="Zhou Y."/>
        </authorList>
    </citation>
    <scope>NUCLEOTIDE SEQUENCE</scope>
    <source>
        <strain evidence="3">CGMCC 4.5737</strain>
    </source>
</reference>
<protein>
    <submittedName>
        <fullName evidence="3">Aminoglycoside 2'-N-acetyltransferase</fullName>
    </submittedName>
</protein>
<dbReference type="GO" id="GO:0016747">
    <property type="term" value="F:acyltransferase activity, transferring groups other than amino-acyl groups"/>
    <property type="evidence" value="ECO:0007669"/>
    <property type="project" value="InterPro"/>
</dbReference>
<dbReference type="InterPro" id="IPR000182">
    <property type="entry name" value="GNAT_dom"/>
</dbReference>
<sequence>MRTPPDPSTSRNPTVGKGMNRKTLPSVGQHRGKLSNVAELRAVATEDLTPKETAALRGLLDDVFEDDFSQEDWDHTLGGWHFVISEKEQPIAHASVVERVLTSRRRRYRTGYVEGVGVREDARGCGHGRAVMTAASEYIRDNFELGALGATEEGARLYQSLGWQRVLGPTLAEIDGKPQRTPDEDGYIFVLLTPCTGPFDLQAPLMCDWRTGDVW</sequence>
<dbReference type="CDD" id="cd04301">
    <property type="entry name" value="NAT_SF"/>
    <property type="match status" value="1"/>
</dbReference>
<dbReference type="EMBL" id="BMMK01000007">
    <property type="protein sequence ID" value="GGM49445.1"/>
    <property type="molecule type" value="Genomic_DNA"/>
</dbReference>
<evidence type="ECO:0000313" key="4">
    <source>
        <dbReference type="Proteomes" id="UP000637578"/>
    </source>
</evidence>
<evidence type="ECO:0000256" key="1">
    <source>
        <dbReference type="SAM" id="MobiDB-lite"/>
    </source>
</evidence>
<dbReference type="PROSITE" id="PS51186">
    <property type="entry name" value="GNAT"/>
    <property type="match status" value="1"/>
</dbReference>
<proteinExistence type="predicted"/>
<dbReference type="AlphaFoldDB" id="A0A8J3C7M2"/>
<dbReference type="Proteomes" id="UP000637578">
    <property type="component" value="Unassembled WGS sequence"/>
</dbReference>
<organism evidence="3 4">
    <name type="scientific">Longimycelium tulufanense</name>
    <dbReference type="NCBI Taxonomy" id="907463"/>
    <lineage>
        <taxon>Bacteria</taxon>
        <taxon>Bacillati</taxon>
        <taxon>Actinomycetota</taxon>
        <taxon>Actinomycetes</taxon>
        <taxon>Pseudonocardiales</taxon>
        <taxon>Pseudonocardiaceae</taxon>
        <taxon>Longimycelium</taxon>
    </lineage>
</organism>
<dbReference type="InterPro" id="IPR016181">
    <property type="entry name" value="Acyl_CoA_acyltransferase"/>
</dbReference>
<accession>A0A8J3C7M2</accession>
<name>A0A8J3C7M2_9PSEU</name>
<evidence type="ECO:0000313" key="3">
    <source>
        <dbReference type="EMBL" id="GGM49445.1"/>
    </source>
</evidence>
<gene>
    <name evidence="3" type="primary">aac</name>
    <name evidence="3" type="ORF">GCM10012275_20420</name>
</gene>
<comment type="caution">
    <text evidence="3">The sequence shown here is derived from an EMBL/GenBank/DDBJ whole genome shotgun (WGS) entry which is preliminary data.</text>
</comment>
<reference evidence="3" key="1">
    <citation type="journal article" date="2014" name="Int. J. Syst. Evol. Microbiol.">
        <title>Complete genome sequence of Corynebacterium casei LMG S-19264T (=DSM 44701T), isolated from a smear-ripened cheese.</title>
        <authorList>
            <consortium name="US DOE Joint Genome Institute (JGI-PGF)"/>
            <person name="Walter F."/>
            <person name="Albersmeier A."/>
            <person name="Kalinowski J."/>
            <person name="Ruckert C."/>
        </authorList>
    </citation>
    <scope>NUCLEOTIDE SEQUENCE</scope>
    <source>
        <strain evidence="3">CGMCC 4.5737</strain>
    </source>
</reference>
<feature type="region of interest" description="Disordered" evidence="1">
    <location>
        <begin position="1"/>
        <end position="33"/>
    </location>
</feature>
<evidence type="ECO:0000259" key="2">
    <source>
        <dbReference type="PROSITE" id="PS51186"/>
    </source>
</evidence>
<keyword evidence="4" id="KW-1185">Reference proteome</keyword>